<dbReference type="SUPFAM" id="SSF52833">
    <property type="entry name" value="Thioredoxin-like"/>
    <property type="match status" value="1"/>
</dbReference>
<protein>
    <recommendedName>
        <fullName evidence="1">DUF6436 domain-containing protein</fullName>
    </recommendedName>
</protein>
<evidence type="ECO:0000313" key="2">
    <source>
        <dbReference type="EMBL" id="QTH64310.1"/>
    </source>
</evidence>
<dbReference type="EMBL" id="CP072110">
    <property type="protein sequence ID" value="QTH64310.1"/>
    <property type="molecule type" value="Genomic_DNA"/>
</dbReference>
<sequence>MKLIVAIIVWLSVLVALLWYSGSGQLSHFSPNNTVIESKELVDLVKSNHPVNKPILLHFFDQECRCNLVAEPHINSVKALAQKQQFTNVYIDINEHPKWKSRIPSTPAVLAINNNQLQYFGPYSTGPSCLPGEGLIEPYLTTPTTKPQILTDGFGCYCNTGA</sequence>
<keyword evidence="3" id="KW-1185">Reference proteome</keyword>
<dbReference type="Proteomes" id="UP000682739">
    <property type="component" value="Chromosome"/>
</dbReference>
<evidence type="ECO:0000313" key="3">
    <source>
        <dbReference type="Proteomes" id="UP000682739"/>
    </source>
</evidence>
<dbReference type="Pfam" id="PF20029">
    <property type="entry name" value="DUF6436"/>
    <property type="match status" value="1"/>
</dbReference>
<evidence type="ECO:0000259" key="1">
    <source>
        <dbReference type="Pfam" id="PF20029"/>
    </source>
</evidence>
<proteinExistence type="predicted"/>
<reference evidence="2" key="1">
    <citation type="submission" date="2021-03" db="EMBL/GenBank/DDBJ databases">
        <title>Description of Psychrosphaera ytuae sp. nov. isolated from deep sea sediment of South China Sea.</title>
        <authorList>
            <person name="Zhang J."/>
            <person name="Xu X.-D."/>
        </authorList>
    </citation>
    <scope>NUCLEOTIDE SEQUENCE</scope>
    <source>
        <strain evidence="2">MTZ26</strain>
    </source>
</reference>
<name>A0A975DBW6_9GAMM</name>
<gene>
    <name evidence="2" type="ORF">J1N51_02155</name>
</gene>
<dbReference type="KEGG" id="psym:J1N51_02155"/>
<dbReference type="InterPro" id="IPR036249">
    <property type="entry name" value="Thioredoxin-like_sf"/>
</dbReference>
<dbReference type="InterPro" id="IPR045494">
    <property type="entry name" value="DUF6436"/>
</dbReference>
<accession>A0A975DBW6</accession>
<feature type="domain" description="DUF6436" evidence="1">
    <location>
        <begin position="42"/>
        <end position="160"/>
    </location>
</feature>
<dbReference type="RefSeq" id="WP_208832365.1">
    <property type="nucleotide sequence ID" value="NZ_CP072110.1"/>
</dbReference>
<dbReference type="AlphaFoldDB" id="A0A975DBW6"/>
<organism evidence="2 3">
    <name type="scientific">Psychrosphaera ytuae</name>
    <dbReference type="NCBI Taxonomy" id="2820710"/>
    <lineage>
        <taxon>Bacteria</taxon>
        <taxon>Pseudomonadati</taxon>
        <taxon>Pseudomonadota</taxon>
        <taxon>Gammaproteobacteria</taxon>
        <taxon>Alteromonadales</taxon>
        <taxon>Pseudoalteromonadaceae</taxon>
        <taxon>Psychrosphaera</taxon>
    </lineage>
</organism>